<dbReference type="Pfam" id="PF08245">
    <property type="entry name" value="Mur_ligase_M"/>
    <property type="match status" value="1"/>
</dbReference>
<keyword evidence="4" id="KW-0547">Nucleotide-binding</keyword>
<dbReference type="GO" id="GO:0005737">
    <property type="term" value="C:cytoplasm"/>
    <property type="evidence" value="ECO:0007669"/>
    <property type="project" value="UniProtKB-SubCell"/>
</dbReference>
<keyword evidence="4 5" id="KW-0573">Peptidoglycan synthesis</keyword>
<dbReference type="EC" id="6.3.2.13" evidence="4"/>
<feature type="domain" description="Mur ligase C-terminal" evidence="6">
    <location>
        <begin position="360"/>
        <end position="511"/>
    </location>
</feature>
<feature type="binding site" evidence="4">
    <location>
        <position position="509"/>
    </location>
    <ligand>
        <name>meso-2,6-diaminopimelate</name>
        <dbReference type="ChEBI" id="CHEBI:57791"/>
    </ligand>
</feature>
<keyword evidence="2 4" id="KW-0132">Cell division</keyword>
<dbReference type="InterPro" id="IPR036565">
    <property type="entry name" value="Mur-like_cat_sf"/>
</dbReference>
<dbReference type="HAMAP" id="MF_00208">
    <property type="entry name" value="MurE"/>
    <property type="match status" value="1"/>
</dbReference>
<dbReference type="GO" id="GO:0071555">
    <property type="term" value="P:cell wall organization"/>
    <property type="evidence" value="ECO:0007669"/>
    <property type="project" value="UniProtKB-KW"/>
</dbReference>
<feature type="binding site" evidence="4">
    <location>
        <begin position="137"/>
        <end position="143"/>
    </location>
    <ligand>
        <name>ATP</name>
        <dbReference type="ChEBI" id="CHEBI:30616"/>
    </ligand>
</feature>
<keyword evidence="4" id="KW-0460">Magnesium</keyword>
<dbReference type="InterPro" id="IPR005761">
    <property type="entry name" value="UDP-N-AcMur-Glu-dNH2Pim_ligase"/>
</dbReference>
<dbReference type="EMBL" id="FAUH01000003">
    <property type="protein sequence ID" value="CUU65277.1"/>
    <property type="molecule type" value="Genomic_DNA"/>
</dbReference>
<keyword evidence="4" id="KW-0963">Cytoplasm</keyword>
<accession>A0A120N4X1</accession>
<dbReference type="PANTHER" id="PTHR23135">
    <property type="entry name" value="MUR LIGASE FAMILY MEMBER"/>
    <property type="match status" value="1"/>
</dbReference>
<dbReference type="InterPro" id="IPR035911">
    <property type="entry name" value="MurE/MurF_N"/>
</dbReference>
<keyword evidence="4" id="KW-0067">ATP-binding</keyword>
<comment type="caution">
    <text evidence="4">Lacks conserved residue(s) required for the propagation of feature annotation.</text>
</comment>
<dbReference type="SUPFAM" id="SSF63418">
    <property type="entry name" value="MurE/MurF N-terminal domain"/>
    <property type="match status" value="1"/>
</dbReference>
<keyword evidence="9" id="KW-1185">Reference proteome</keyword>
<evidence type="ECO:0000313" key="8">
    <source>
        <dbReference type="EMBL" id="CUU65277.1"/>
    </source>
</evidence>
<keyword evidence="4 8" id="KW-0436">Ligase</keyword>
<comment type="subcellular location">
    <subcellularLocation>
        <location evidence="4 5">Cytoplasm</location>
    </subcellularLocation>
</comment>
<evidence type="ECO:0000259" key="6">
    <source>
        <dbReference type="Pfam" id="PF02875"/>
    </source>
</evidence>
<dbReference type="GO" id="GO:0005524">
    <property type="term" value="F:ATP binding"/>
    <property type="evidence" value="ECO:0007669"/>
    <property type="project" value="UniProtKB-UniRule"/>
</dbReference>
<dbReference type="InterPro" id="IPR036615">
    <property type="entry name" value="Mur_ligase_C_dom_sf"/>
</dbReference>
<feature type="binding site" evidence="4">
    <location>
        <position position="213"/>
    </location>
    <ligand>
        <name>UDP-N-acetyl-alpha-D-muramoyl-L-alanyl-D-glutamate</name>
        <dbReference type="ChEBI" id="CHEBI:83900"/>
    </ligand>
</feature>
<comment type="catalytic activity">
    <reaction evidence="4">
        <text>UDP-N-acetyl-alpha-D-muramoyl-L-alanyl-D-glutamate + meso-2,6-diaminopimelate + ATP = UDP-N-acetyl-alpha-D-muramoyl-L-alanyl-gamma-D-glutamyl-meso-2,6-diaminopimelate + ADP + phosphate + H(+)</text>
        <dbReference type="Rhea" id="RHEA:23676"/>
        <dbReference type="ChEBI" id="CHEBI:15378"/>
        <dbReference type="ChEBI" id="CHEBI:30616"/>
        <dbReference type="ChEBI" id="CHEBI:43474"/>
        <dbReference type="ChEBI" id="CHEBI:57791"/>
        <dbReference type="ChEBI" id="CHEBI:83900"/>
        <dbReference type="ChEBI" id="CHEBI:83905"/>
        <dbReference type="ChEBI" id="CHEBI:456216"/>
        <dbReference type="EC" id="6.3.2.13"/>
    </reaction>
</comment>
<feature type="binding site" evidence="4">
    <location>
        <position position="205"/>
    </location>
    <ligand>
        <name>UDP-N-acetyl-alpha-D-muramoyl-L-alanyl-D-glutamate</name>
        <dbReference type="ChEBI" id="CHEBI:83900"/>
    </ligand>
</feature>
<dbReference type="SUPFAM" id="SSF53244">
    <property type="entry name" value="MurD-like peptide ligases, peptide-binding domain"/>
    <property type="match status" value="1"/>
</dbReference>
<dbReference type="GO" id="GO:0009252">
    <property type="term" value="P:peptidoglycan biosynthetic process"/>
    <property type="evidence" value="ECO:0007669"/>
    <property type="project" value="UniProtKB-UniRule"/>
</dbReference>
<dbReference type="SUPFAM" id="SSF53623">
    <property type="entry name" value="MurD-like peptide ligases, catalytic domain"/>
    <property type="match status" value="1"/>
</dbReference>
<protein>
    <recommendedName>
        <fullName evidence="4">UDP-N-acetylmuramoyl-L-alanyl-D-glutamate--2,6-diaminopimelate ligase</fullName>
        <ecNumber evidence="4">6.3.2.13</ecNumber>
    </recommendedName>
    <alternativeName>
        <fullName evidence="4">Meso-A2pm-adding enzyme</fullName>
    </alternativeName>
    <alternativeName>
        <fullName evidence="4">Meso-diaminopimelate-adding enzyme</fullName>
    </alternativeName>
    <alternativeName>
        <fullName evidence="4">UDP-MurNAc-L-Ala-D-Glu:meso-diaminopimelate ligase</fullName>
    </alternativeName>
    <alternativeName>
        <fullName evidence="4">UDP-MurNAc-tripeptide synthetase</fullName>
    </alternativeName>
    <alternativeName>
        <fullName evidence="4">UDP-N-acetylmuramyl-tripeptide synthetase</fullName>
    </alternativeName>
</protein>
<evidence type="ECO:0000259" key="7">
    <source>
        <dbReference type="Pfam" id="PF08245"/>
    </source>
</evidence>
<sequence length="549" mass="56890">MTVTSQTSPSRPTRPTLAQLAELTGGRLVDVAGTAAGVASAEQGQQTVATAAIDARDVPADGLFMAVPGTRAHGARFAGQSAGHSVLTDEEGLGVLVDGSWQGTALVVDDCRQWLGPVAAEIHGHPSRDMTVIGVTGTSGKTTTTYMMERALLGHRHVGLIGTTGTRIDGRKIPTSLTTPEAPTLQALFARMRDEGVTHVVMEVSSHALVLGRVRGVDFDVAGFTNLSQDHLDFHPTMEDYFDAKSMLFTEPQDPAGKLPVPVVCVDDEWGRRLAGRTGDATVTVSTDGEAATWQVSDVAVHPDGTQHVTVDRADGQVEYDLSIPGAFNVANATLALATLVAAGEDASIADELAEVSVPGRMEKISGSSPQTAVDFLALVDYAHKPGAVTAVLDTLNGQLDRAAAGGNGATRGRLGVVLGAGGNRDHEKRPKMGAAAAAVADLVIVTDDNPRDEDPATIRAAVLAGAGDAAAQRTDGVSPEIREIGDRAEAIRDAVGWARSGDVVVVAGKGHESGQIIGDTVVDFDDRVELADALAALDVHSDTKDSEA</sequence>
<keyword evidence="4 5" id="KW-0961">Cell wall biogenesis/degradation</keyword>
<comment type="cofactor">
    <cofactor evidence="4">
        <name>Mg(2+)</name>
        <dbReference type="ChEBI" id="CHEBI:18420"/>
    </cofactor>
</comment>
<keyword evidence="4 5" id="KW-0133">Cell shape</keyword>
<feature type="modified residue" description="N6-carboxylysine" evidence="4">
    <location>
        <position position="245"/>
    </location>
</feature>
<name>A0A120N4X1_9CORY</name>
<dbReference type="InterPro" id="IPR013221">
    <property type="entry name" value="Mur_ligase_cen"/>
</dbReference>
<dbReference type="NCBIfam" id="TIGR01085">
    <property type="entry name" value="murE"/>
    <property type="match status" value="1"/>
</dbReference>
<dbReference type="NCBIfam" id="NF001126">
    <property type="entry name" value="PRK00139.1-4"/>
    <property type="match status" value="1"/>
</dbReference>
<dbReference type="GO" id="GO:0008360">
    <property type="term" value="P:regulation of cell shape"/>
    <property type="evidence" value="ECO:0007669"/>
    <property type="project" value="UniProtKB-KW"/>
</dbReference>
<dbReference type="GO" id="GO:0000287">
    <property type="term" value="F:magnesium ion binding"/>
    <property type="evidence" value="ECO:0007669"/>
    <property type="project" value="UniProtKB-UniRule"/>
</dbReference>
<dbReference type="InterPro" id="IPR004101">
    <property type="entry name" value="Mur_ligase_C"/>
</dbReference>
<evidence type="ECO:0000256" key="5">
    <source>
        <dbReference type="RuleBase" id="RU004135"/>
    </source>
</evidence>
<proteinExistence type="inferred from homology"/>
<reference evidence="9" key="1">
    <citation type="submission" date="2015-11" db="EMBL/GenBank/DDBJ databases">
        <authorList>
            <person name="Dugat-Bony E."/>
        </authorList>
    </citation>
    <scope>NUCLEOTIDE SEQUENCE [LARGE SCALE GENOMIC DNA]</scope>
    <source>
        <strain evidence="9">Mu292</strain>
    </source>
</reference>
<feature type="binding site" evidence="4">
    <location>
        <begin position="449"/>
        <end position="452"/>
    </location>
    <ligand>
        <name>meso-2,6-diaminopimelate</name>
        <dbReference type="ChEBI" id="CHEBI:57791"/>
    </ligand>
</feature>
<dbReference type="GO" id="GO:0051301">
    <property type="term" value="P:cell division"/>
    <property type="evidence" value="ECO:0007669"/>
    <property type="project" value="UniProtKB-KW"/>
</dbReference>
<dbReference type="PANTHER" id="PTHR23135:SF4">
    <property type="entry name" value="UDP-N-ACETYLMURAMOYL-L-ALANYL-D-GLUTAMATE--2,6-DIAMINOPIMELATE LIGASE MURE HOMOLOG, CHLOROPLASTIC"/>
    <property type="match status" value="1"/>
</dbReference>
<dbReference type="UniPathway" id="UPA00219"/>
<dbReference type="Gene3D" id="3.40.1390.10">
    <property type="entry name" value="MurE/MurF, N-terminal domain"/>
    <property type="match status" value="1"/>
</dbReference>
<feature type="short sequence motif" description="Meso-diaminopimelate recognition motif" evidence="4">
    <location>
        <begin position="449"/>
        <end position="452"/>
    </location>
</feature>
<comment type="similarity">
    <text evidence="1 4">Belongs to the MurCDEF family. MurE subfamily.</text>
</comment>
<dbReference type="NCBIfam" id="NF001124">
    <property type="entry name" value="PRK00139.1-2"/>
    <property type="match status" value="1"/>
</dbReference>
<feature type="binding site" evidence="4">
    <location>
        <position position="425"/>
    </location>
    <ligand>
        <name>meso-2,6-diaminopimelate</name>
        <dbReference type="ChEBI" id="CHEBI:57791"/>
    </ligand>
</feature>
<evidence type="ECO:0000313" key="9">
    <source>
        <dbReference type="Proteomes" id="UP000182498"/>
    </source>
</evidence>
<feature type="binding site" evidence="4">
    <location>
        <position position="513"/>
    </location>
    <ligand>
        <name>meso-2,6-diaminopimelate</name>
        <dbReference type="ChEBI" id="CHEBI:57791"/>
    </ligand>
</feature>
<evidence type="ECO:0000256" key="4">
    <source>
        <dbReference type="HAMAP-Rule" id="MF_00208"/>
    </source>
</evidence>
<dbReference type="Proteomes" id="UP000182498">
    <property type="component" value="Unassembled WGS sequence"/>
</dbReference>
<comment type="function">
    <text evidence="4">Catalyzes the addition of meso-diaminopimelic acid to the nucleotide precursor UDP-N-acetylmuramoyl-L-alanyl-D-glutamate (UMAG) in the biosynthesis of bacterial cell-wall peptidoglycan.</text>
</comment>
<gene>
    <name evidence="4" type="primary">murE</name>
    <name evidence="8" type="ORF">CVAR292_00595</name>
</gene>
<evidence type="ECO:0000256" key="3">
    <source>
        <dbReference type="ARBA" id="ARBA00023306"/>
    </source>
</evidence>
<dbReference type="GO" id="GO:0008765">
    <property type="term" value="F:UDP-N-acetylmuramoylalanyl-D-glutamate-2,6-diaminopimelate ligase activity"/>
    <property type="evidence" value="ECO:0007669"/>
    <property type="project" value="UniProtKB-UniRule"/>
</dbReference>
<keyword evidence="3 4" id="KW-0131">Cell cycle</keyword>
<feature type="domain" description="Mur ligase central" evidence="7">
    <location>
        <begin position="135"/>
        <end position="339"/>
    </location>
</feature>
<dbReference type="Pfam" id="PF02875">
    <property type="entry name" value="Mur_ligase_C"/>
    <property type="match status" value="1"/>
</dbReference>
<dbReference type="Gene3D" id="3.40.1190.10">
    <property type="entry name" value="Mur-like, catalytic domain"/>
    <property type="match status" value="1"/>
</dbReference>
<evidence type="ECO:0000256" key="1">
    <source>
        <dbReference type="ARBA" id="ARBA00005898"/>
    </source>
</evidence>
<dbReference type="Gene3D" id="3.90.190.20">
    <property type="entry name" value="Mur ligase, C-terminal domain"/>
    <property type="match status" value="1"/>
</dbReference>
<comment type="PTM">
    <text evidence="4">Carboxylation is probably crucial for Mg(2+) binding and, consequently, for the gamma-phosphate positioning of ATP.</text>
</comment>
<organism evidence="8 9">
    <name type="scientific">Corynebacterium variabile</name>
    <dbReference type="NCBI Taxonomy" id="1727"/>
    <lineage>
        <taxon>Bacteria</taxon>
        <taxon>Bacillati</taxon>
        <taxon>Actinomycetota</taxon>
        <taxon>Actinomycetes</taxon>
        <taxon>Mycobacteriales</taxon>
        <taxon>Corynebacteriaceae</taxon>
        <taxon>Corynebacterium</taxon>
    </lineage>
</organism>
<feature type="binding site" evidence="4">
    <location>
        <begin position="178"/>
        <end position="179"/>
    </location>
    <ligand>
        <name>UDP-N-acetyl-alpha-D-muramoyl-L-alanyl-D-glutamate</name>
        <dbReference type="ChEBI" id="CHEBI:83900"/>
    </ligand>
</feature>
<evidence type="ECO:0000256" key="2">
    <source>
        <dbReference type="ARBA" id="ARBA00022618"/>
    </source>
</evidence>
<dbReference type="AlphaFoldDB" id="A0A120N4X1"/>
<comment type="pathway">
    <text evidence="4 5">Cell wall biogenesis; peptidoglycan biosynthesis.</text>
</comment>